<name>A0A1L8W742_9ENTE</name>
<dbReference type="EMBL" id="JXLB01000045">
    <property type="protein sequence ID" value="OJG76870.1"/>
    <property type="molecule type" value="Genomic_DNA"/>
</dbReference>
<sequence>MNLTVEKKLSLTIQLLFLDLTSIARRRSKPNRKVDEVK</sequence>
<dbReference type="Proteomes" id="UP000182152">
    <property type="component" value="Unassembled WGS sequence"/>
</dbReference>
<protein>
    <submittedName>
        <fullName evidence="1">Uncharacterized protein</fullName>
    </submittedName>
</protein>
<accession>A0A1L8W742</accession>
<dbReference type="AlphaFoldDB" id="A0A1L8W742"/>
<evidence type="ECO:0000313" key="2">
    <source>
        <dbReference type="Proteomes" id="UP000182152"/>
    </source>
</evidence>
<comment type="caution">
    <text evidence="1">The sequence shown here is derived from an EMBL/GenBank/DDBJ whole genome shotgun (WGS) entry which is preliminary data.</text>
</comment>
<proteinExistence type="predicted"/>
<reference evidence="1 2" key="1">
    <citation type="submission" date="2014-12" db="EMBL/GenBank/DDBJ databases">
        <title>Draft genome sequences of 29 type strains of Enterococci.</title>
        <authorList>
            <person name="Zhong Z."/>
            <person name="Sun Z."/>
            <person name="Liu W."/>
            <person name="Zhang W."/>
            <person name="Zhang H."/>
        </authorList>
    </citation>
    <scope>NUCLEOTIDE SEQUENCE [LARGE SCALE GENOMIC DNA]</scope>
    <source>
        <strain evidence="1 2">DSM 15687</strain>
    </source>
</reference>
<organism evidence="1 2">
    <name type="scientific">Enterococcus ratti</name>
    <dbReference type="NCBI Taxonomy" id="150033"/>
    <lineage>
        <taxon>Bacteria</taxon>
        <taxon>Bacillati</taxon>
        <taxon>Bacillota</taxon>
        <taxon>Bacilli</taxon>
        <taxon>Lactobacillales</taxon>
        <taxon>Enterococcaceae</taxon>
        <taxon>Enterococcus</taxon>
    </lineage>
</organism>
<evidence type="ECO:0000313" key="1">
    <source>
        <dbReference type="EMBL" id="OJG76870.1"/>
    </source>
</evidence>
<keyword evidence="2" id="KW-1185">Reference proteome</keyword>
<gene>
    <name evidence="1" type="ORF">RV14_GL001765</name>
</gene>